<dbReference type="EMBL" id="JAVRHK010000028">
    <property type="protein sequence ID" value="MDT0678622.1"/>
    <property type="molecule type" value="Genomic_DNA"/>
</dbReference>
<protein>
    <submittedName>
        <fullName evidence="1">Uncharacterized protein</fullName>
    </submittedName>
</protein>
<accession>A0ABU3DAR9</accession>
<sequence>MIANEKALLALETISFPVNYENNNQIVRDSKGMMVCDIRGWSKIQFMSKSEDRQDAIGGLIADLLNKYHTDFEGHFESLQLYL</sequence>
<reference evidence="1 2" key="1">
    <citation type="submission" date="2023-09" db="EMBL/GenBank/DDBJ databases">
        <authorList>
            <person name="Rey-Velasco X."/>
        </authorList>
    </citation>
    <scope>NUCLEOTIDE SEQUENCE [LARGE SCALE GENOMIC DNA]</scope>
    <source>
        <strain evidence="1 2">F117</strain>
    </source>
</reference>
<proteinExistence type="predicted"/>
<gene>
    <name evidence="1" type="ORF">RM539_18760</name>
</gene>
<dbReference type="RefSeq" id="WP_311504956.1">
    <property type="nucleotide sequence ID" value="NZ_JAVRHK010000028.1"/>
</dbReference>
<name>A0ABU3DAR9_9FLAO</name>
<dbReference type="Proteomes" id="UP001262582">
    <property type="component" value="Unassembled WGS sequence"/>
</dbReference>
<evidence type="ECO:0000313" key="1">
    <source>
        <dbReference type="EMBL" id="MDT0678622.1"/>
    </source>
</evidence>
<evidence type="ECO:0000313" key="2">
    <source>
        <dbReference type="Proteomes" id="UP001262582"/>
    </source>
</evidence>
<keyword evidence="2" id="KW-1185">Reference proteome</keyword>
<organism evidence="1 2">
    <name type="scientific">Autumnicola musiva</name>
    <dbReference type="NCBI Taxonomy" id="3075589"/>
    <lineage>
        <taxon>Bacteria</taxon>
        <taxon>Pseudomonadati</taxon>
        <taxon>Bacteroidota</taxon>
        <taxon>Flavobacteriia</taxon>
        <taxon>Flavobacteriales</taxon>
        <taxon>Flavobacteriaceae</taxon>
        <taxon>Autumnicola</taxon>
    </lineage>
</organism>
<comment type="caution">
    <text evidence="1">The sequence shown here is derived from an EMBL/GenBank/DDBJ whole genome shotgun (WGS) entry which is preliminary data.</text>
</comment>